<dbReference type="EC" id="3.1.26.4" evidence="2"/>
<evidence type="ECO:0000256" key="8">
    <source>
        <dbReference type="ARBA" id="ARBA00022801"/>
    </source>
</evidence>
<evidence type="ECO:0000256" key="1">
    <source>
        <dbReference type="ARBA" id="ARBA00010879"/>
    </source>
</evidence>
<dbReference type="PROSITE" id="PS50878">
    <property type="entry name" value="RT_POL"/>
    <property type="match status" value="1"/>
</dbReference>
<evidence type="ECO:0000313" key="11">
    <source>
        <dbReference type="EMBL" id="KAG6933137.1"/>
    </source>
</evidence>
<reference evidence="11 12" key="1">
    <citation type="journal article" date="2020" name="G3 (Bethesda)">
        <title>Draft Genome of the Common Snapping Turtle, Chelydra serpentina, a Model for Phenotypic Plasticity in Reptiles.</title>
        <authorList>
            <person name="Das D."/>
            <person name="Singh S.K."/>
            <person name="Bierstedt J."/>
            <person name="Erickson A."/>
            <person name="Galli G.L.J."/>
            <person name="Crossley D.A. 2nd"/>
            <person name="Rhen T."/>
        </authorList>
    </citation>
    <scope>NUCLEOTIDE SEQUENCE [LARGE SCALE GENOMIC DNA]</scope>
    <source>
        <strain evidence="11">KW</strain>
    </source>
</reference>
<dbReference type="CDD" id="cd01647">
    <property type="entry name" value="RT_LTR"/>
    <property type="match status" value="1"/>
</dbReference>
<dbReference type="GO" id="GO:0003964">
    <property type="term" value="F:RNA-directed DNA polymerase activity"/>
    <property type="evidence" value="ECO:0007669"/>
    <property type="project" value="UniProtKB-KW"/>
</dbReference>
<dbReference type="GO" id="GO:0008233">
    <property type="term" value="F:peptidase activity"/>
    <property type="evidence" value="ECO:0007669"/>
    <property type="project" value="UniProtKB-KW"/>
</dbReference>
<dbReference type="Gene3D" id="3.30.70.270">
    <property type="match status" value="1"/>
</dbReference>
<dbReference type="InterPro" id="IPR043502">
    <property type="entry name" value="DNA/RNA_pol_sf"/>
</dbReference>
<evidence type="ECO:0000256" key="3">
    <source>
        <dbReference type="ARBA" id="ARBA00022670"/>
    </source>
</evidence>
<evidence type="ECO:0000256" key="9">
    <source>
        <dbReference type="ARBA" id="ARBA00022918"/>
    </source>
</evidence>
<evidence type="ECO:0000256" key="4">
    <source>
        <dbReference type="ARBA" id="ARBA00022679"/>
    </source>
</evidence>
<evidence type="ECO:0000259" key="10">
    <source>
        <dbReference type="PROSITE" id="PS50878"/>
    </source>
</evidence>
<comment type="caution">
    <text evidence="11">The sequence shown here is derived from an EMBL/GenBank/DDBJ whole genome shotgun (WGS) entry which is preliminary data.</text>
</comment>
<name>A0A8T1SWR7_CHESE</name>
<keyword evidence="8" id="KW-0378">Hydrolase</keyword>
<evidence type="ECO:0000256" key="6">
    <source>
        <dbReference type="ARBA" id="ARBA00022722"/>
    </source>
</evidence>
<keyword evidence="3" id="KW-0645">Protease</keyword>
<evidence type="ECO:0000256" key="5">
    <source>
        <dbReference type="ARBA" id="ARBA00022695"/>
    </source>
</evidence>
<keyword evidence="9" id="KW-0695">RNA-directed DNA polymerase</keyword>
<gene>
    <name evidence="11" type="ORF">G0U57_019935</name>
</gene>
<dbReference type="FunFam" id="3.10.10.10:FF:000002">
    <property type="entry name" value="Retrovirus-related Pol polyprotein from transposon 17.6-like protein"/>
    <property type="match status" value="1"/>
</dbReference>
<organism evidence="11 12">
    <name type="scientific">Chelydra serpentina</name>
    <name type="common">Snapping turtle</name>
    <name type="synonym">Testudo serpentina</name>
    <dbReference type="NCBI Taxonomy" id="8475"/>
    <lineage>
        <taxon>Eukaryota</taxon>
        <taxon>Metazoa</taxon>
        <taxon>Chordata</taxon>
        <taxon>Craniata</taxon>
        <taxon>Vertebrata</taxon>
        <taxon>Euteleostomi</taxon>
        <taxon>Archelosauria</taxon>
        <taxon>Testudinata</taxon>
        <taxon>Testudines</taxon>
        <taxon>Cryptodira</taxon>
        <taxon>Durocryptodira</taxon>
        <taxon>Americhelydia</taxon>
        <taxon>Chelydroidea</taxon>
        <taxon>Chelydridae</taxon>
        <taxon>Chelydra</taxon>
    </lineage>
</organism>
<dbReference type="PANTHER" id="PTHR24559:SF454">
    <property type="entry name" value="RIBONUCLEASE H"/>
    <property type="match status" value="1"/>
</dbReference>
<evidence type="ECO:0000256" key="7">
    <source>
        <dbReference type="ARBA" id="ARBA00022759"/>
    </source>
</evidence>
<accession>A0A8T1SWR7</accession>
<protein>
    <recommendedName>
        <fullName evidence="2">ribonuclease H</fullName>
        <ecNumber evidence="2">3.1.26.4</ecNumber>
    </recommendedName>
</protein>
<proteinExistence type="inferred from homology"/>
<dbReference type="InterPro" id="IPR043128">
    <property type="entry name" value="Rev_trsase/Diguanyl_cyclase"/>
</dbReference>
<dbReference type="OrthoDB" id="9427410at2759"/>
<dbReference type="GO" id="GO:0006508">
    <property type="term" value="P:proteolysis"/>
    <property type="evidence" value="ECO:0007669"/>
    <property type="project" value="UniProtKB-KW"/>
</dbReference>
<keyword evidence="4" id="KW-0808">Transferase</keyword>
<keyword evidence="7" id="KW-0255">Endonuclease</keyword>
<sequence length="224" mass="25089">MTLGRMQRQQIQELCTKFAPMFSATPGLTEQAYHSIDTGNAHPIRAQPYRVAPHAKTAIEREVQDMLQIGIIRPSSSAWASPVVLVPKPDGEIRFCVDYRKLNAVTCPDNYPMPRTDELLEKLGRAQFISTLDLTKGYWQVPLDESAKERSAFTTHVGLYEFNVLPFGLRNAPATFQKLVDSLLAGLGESAVAYLDDVAIFSDSWAEHLEHLQKVFELIREAGL</sequence>
<keyword evidence="6" id="KW-0540">Nuclease</keyword>
<dbReference type="InterPro" id="IPR053134">
    <property type="entry name" value="RNA-dir_DNA_polymerase"/>
</dbReference>
<evidence type="ECO:0000256" key="2">
    <source>
        <dbReference type="ARBA" id="ARBA00012180"/>
    </source>
</evidence>
<keyword evidence="12" id="KW-1185">Reference proteome</keyword>
<dbReference type="FunFam" id="3.10.10.10:FF:000007">
    <property type="entry name" value="Retrovirus-related Pol polyprotein from transposon 17.6-like Protein"/>
    <property type="match status" value="1"/>
</dbReference>
<dbReference type="Proteomes" id="UP000765507">
    <property type="component" value="Unassembled WGS sequence"/>
</dbReference>
<dbReference type="GO" id="GO:0004523">
    <property type="term" value="F:RNA-DNA hybrid ribonuclease activity"/>
    <property type="evidence" value="ECO:0007669"/>
    <property type="project" value="UniProtKB-EC"/>
</dbReference>
<dbReference type="InterPro" id="IPR000477">
    <property type="entry name" value="RT_dom"/>
</dbReference>
<dbReference type="SUPFAM" id="SSF56672">
    <property type="entry name" value="DNA/RNA polymerases"/>
    <property type="match status" value="1"/>
</dbReference>
<keyword evidence="5" id="KW-0548">Nucleotidyltransferase</keyword>
<feature type="domain" description="Reverse transcriptase" evidence="10">
    <location>
        <begin position="67"/>
        <end position="224"/>
    </location>
</feature>
<comment type="similarity">
    <text evidence="1">Belongs to the beta type-B retroviral polymerase family. HERV class-II K(HML-2) pol subfamily.</text>
</comment>
<dbReference type="AlphaFoldDB" id="A0A8T1SWR7"/>
<evidence type="ECO:0000313" key="12">
    <source>
        <dbReference type="Proteomes" id="UP000765507"/>
    </source>
</evidence>
<dbReference type="Gene3D" id="3.10.10.10">
    <property type="entry name" value="HIV Type 1 Reverse Transcriptase, subunit A, domain 1"/>
    <property type="match status" value="1"/>
</dbReference>
<dbReference type="EMBL" id="JAHGAV010000080">
    <property type="protein sequence ID" value="KAG6933137.1"/>
    <property type="molecule type" value="Genomic_DNA"/>
</dbReference>
<dbReference type="Pfam" id="PF00078">
    <property type="entry name" value="RVT_1"/>
    <property type="match status" value="1"/>
</dbReference>
<dbReference type="PANTHER" id="PTHR24559">
    <property type="entry name" value="TRANSPOSON TY3-I GAG-POL POLYPROTEIN"/>
    <property type="match status" value="1"/>
</dbReference>